<proteinExistence type="predicted"/>
<protein>
    <submittedName>
        <fullName evidence="1">Uncharacterized protein</fullName>
    </submittedName>
</protein>
<keyword evidence="2" id="KW-1185">Reference proteome</keyword>
<sequence>MRLTIWTRRLHTRRMPACLQCPIVASWLTVPCDQLVWSLRLRFRLLAMDVPVLLEVVSHVHAHGQRIPKELGAEIPRVQEAYENIPLRQSLSPIEILGEVTQRRAFTSYHDYYASPARTINCSHVRNPKQIQLELYRIIPEKPGYSCFE</sequence>
<gene>
    <name evidence="1" type="ORF">EDD18DRAFT_364957</name>
</gene>
<evidence type="ECO:0000313" key="1">
    <source>
        <dbReference type="EMBL" id="KAK0494228.1"/>
    </source>
</evidence>
<dbReference type="AlphaFoldDB" id="A0AA39Q3N3"/>
<reference evidence="1" key="1">
    <citation type="submission" date="2023-06" db="EMBL/GenBank/DDBJ databases">
        <authorList>
            <consortium name="Lawrence Berkeley National Laboratory"/>
            <person name="Ahrendt S."/>
            <person name="Sahu N."/>
            <person name="Indic B."/>
            <person name="Wong-Bajracharya J."/>
            <person name="Merenyi Z."/>
            <person name="Ke H.-M."/>
            <person name="Monk M."/>
            <person name="Kocsube S."/>
            <person name="Drula E."/>
            <person name="Lipzen A."/>
            <person name="Balint B."/>
            <person name="Henrissat B."/>
            <person name="Andreopoulos B."/>
            <person name="Martin F.M."/>
            <person name="Harder C.B."/>
            <person name="Rigling D."/>
            <person name="Ford K.L."/>
            <person name="Foster G.D."/>
            <person name="Pangilinan J."/>
            <person name="Papanicolaou A."/>
            <person name="Barry K."/>
            <person name="LaButti K."/>
            <person name="Viragh M."/>
            <person name="Koriabine M."/>
            <person name="Yan M."/>
            <person name="Riley R."/>
            <person name="Champramary S."/>
            <person name="Plett K.L."/>
            <person name="Tsai I.J."/>
            <person name="Slot J."/>
            <person name="Sipos G."/>
            <person name="Plett J."/>
            <person name="Nagy L.G."/>
            <person name="Grigoriev I.V."/>
        </authorList>
    </citation>
    <scope>NUCLEOTIDE SEQUENCE</scope>
    <source>
        <strain evidence="1">HWK02</strain>
    </source>
</reference>
<dbReference type="EMBL" id="JAUEPU010000021">
    <property type="protein sequence ID" value="KAK0494228.1"/>
    <property type="molecule type" value="Genomic_DNA"/>
</dbReference>
<dbReference type="Proteomes" id="UP001175228">
    <property type="component" value="Unassembled WGS sequence"/>
</dbReference>
<evidence type="ECO:0000313" key="2">
    <source>
        <dbReference type="Proteomes" id="UP001175228"/>
    </source>
</evidence>
<comment type="caution">
    <text evidence="1">The sequence shown here is derived from an EMBL/GenBank/DDBJ whole genome shotgun (WGS) entry which is preliminary data.</text>
</comment>
<accession>A0AA39Q3N3</accession>
<name>A0AA39Q3N3_9AGAR</name>
<organism evidence="1 2">
    <name type="scientific">Armillaria luteobubalina</name>
    <dbReference type="NCBI Taxonomy" id="153913"/>
    <lineage>
        <taxon>Eukaryota</taxon>
        <taxon>Fungi</taxon>
        <taxon>Dikarya</taxon>
        <taxon>Basidiomycota</taxon>
        <taxon>Agaricomycotina</taxon>
        <taxon>Agaricomycetes</taxon>
        <taxon>Agaricomycetidae</taxon>
        <taxon>Agaricales</taxon>
        <taxon>Marasmiineae</taxon>
        <taxon>Physalacriaceae</taxon>
        <taxon>Armillaria</taxon>
    </lineage>
</organism>